<dbReference type="EMBL" id="CP121252">
    <property type="protein sequence ID" value="WFP17808.1"/>
    <property type="molecule type" value="Genomic_DNA"/>
</dbReference>
<evidence type="ECO:0000256" key="2">
    <source>
        <dbReference type="SAM" id="Phobius"/>
    </source>
</evidence>
<keyword evidence="2" id="KW-0812">Transmembrane</keyword>
<keyword evidence="4" id="KW-1185">Reference proteome</keyword>
<organism evidence="3 4">
    <name type="scientific">Citricoccus muralis</name>
    <dbReference type="NCBI Taxonomy" id="169134"/>
    <lineage>
        <taxon>Bacteria</taxon>
        <taxon>Bacillati</taxon>
        <taxon>Actinomycetota</taxon>
        <taxon>Actinomycetes</taxon>
        <taxon>Micrococcales</taxon>
        <taxon>Micrococcaceae</taxon>
        <taxon>Citricoccus</taxon>
    </lineage>
</organism>
<evidence type="ECO:0000313" key="4">
    <source>
        <dbReference type="Proteomes" id="UP001219037"/>
    </source>
</evidence>
<keyword evidence="1" id="KW-0175">Coiled coil</keyword>
<keyword evidence="2" id="KW-1133">Transmembrane helix</keyword>
<evidence type="ECO:0000256" key="1">
    <source>
        <dbReference type="SAM" id="Coils"/>
    </source>
</evidence>
<sequence>MLNRFAGTGGAISVVAVGSALAFALGSPLLGLTLLAFSVAGLPVLLVLGLRRQHTQLSATLSGASSGDAARLSLPPGGERDATAQLRLVVAQLAAEEIALATARARLEARLDDLEKRLPSDTDAS</sequence>
<name>A0ABY8HAZ6_9MICC</name>
<accession>A0ABY8HAZ6</accession>
<evidence type="ECO:0000313" key="3">
    <source>
        <dbReference type="EMBL" id="WFP17808.1"/>
    </source>
</evidence>
<reference evidence="3 4" key="1">
    <citation type="submission" date="2023-04" db="EMBL/GenBank/DDBJ databases">
        <title>Funneling lignin-derived compounds into biodiesel using alkali-halophilic Citricoccus sp. P2.</title>
        <authorList>
            <person name="Luo C.-B."/>
        </authorList>
    </citation>
    <scope>NUCLEOTIDE SEQUENCE [LARGE SCALE GENOMIC DNA]</scope>
    <source>
        <strain evidence="3 4">P2</strain>
    </source>
</reference>
<proteinExistence type="predicted"/>
<dbReference type="RefSeq" id="WP_270105417.1">
    <property type="nucleotide sequence ID" value="NZ_CP121252.1"/>
</dbReference>
<keyword evidence="2" id="KW-0472">Membrane</keyword>
<feature type="coiled-coil region" evidence="1">
    <location>
        <begin position="97"/>
        <end position="124"/>
    </location>
</feature>
<gene>
    <name evidence="3" type="ORF">P8192_06860</name>
</gene>
<protein>
    <submittedName>
        <fullName evidence="3">Uncharacterized protein</fullName>
    </submittedName>
</protein>
<dbReference type="Proteomes" id="UP001219037">
    <property type="component" value="Chromosome"/>
</dbReference>
<feature type="transmembrane region" description="Helical" evidence="2">
    <location>
        <begin position="32"/>
        <end position="50"/>
    </location>
</feature>